<accession>I4EJG9</accession>
<dbReference type="SUPFAM" id="SSF54593">
    <property type="entry name" value="Glyoxalase/Bleomycin resistance protein/Dihydroxybiphenyl dioxygenase"/>
    <property type="match status" value="1"/>
</dbReference>
<protein>
    <recommendedName>
        <fullName evidence="1">VOC domain-containing protein</fullName>
    </recommendedName>
</protein>
<evidence type="ECO:0000313" key="2">
    <source>
        <dbReference type="EMBL" id="CCF84831.1"/>
    </source>
</evidence>
<dbReference type="OrthoDB" id="9796521at2"/>
<dbReference type="PANTHER" id="PTHR36503">
    <property type="entry name" value="BLR2520 PROTEIN"/>
    <property type="match status" value="1"/>
</dbReference>
<keyword evidence="3" id="KW-1185">Reference proteome</keyword>
<dbReference type="InterPro" id="IPR004360">
    <property type="entry name" value="Glyas_Fos-R_dOase_dom"/>
</dbReference>
<dbReference type="PROSITE" id="PS51819">
    <property type="entry name" value="VOC"/>
    <property type="match status" value="1"/>
</dbReference>
<organism evidence="2 3">
    <name type="scientific">Nitrolancea hollandica Lb</name>
    <dbReference type="NCBI Taxonomy" id="1129897"/>
    <lineage>
        <taxon>Bacteria</taxon>
        <taxon>Pseudomonadati</taxon>
        <taxon>Thermomicrobiota</taxon>
        <taxon>Thermomicrobia</taxon>
        <taxon>Sphaerobacterales</taxon>
        <taxon>Sphaerobacterineae</taxon>
        <taxon>Sphaerobacteraceae</taxon>
        <taxon>Nitrolancea</taxon>
    </lineage>
</organism>
<sequence>MDARISLVTLGVRNLERSIALYRDGLRWPLSSASSGDVAFFRTGGTVLALFPYAELAADANLPADGSGFGGIALAHNVARKELVDAVLAEARAAGATILKSASDTSWGGYSGYFADPDGYPWEVAHNPFFPFAADGSLQLPE</sequence>
<dbReference type="PANTHER" id="PTHR36503:SF1">
    <property type="entry name" value="BLR2520 PROTEIN"/>
    <property type="match status" value="1"/>
</dbReference>
<gene>
    <name evidence="2" type="ORF">NITHO_4020001</name>
</gene>
<dbReference type="Gene3D" id="3.10.180.10">
    <property type="entry name" value="2,3-Dihydroxybiphenyl 1,2-Dioxygenase, domain 1"/>
    <property type="match status" value="1"/>
</dbReference>
<evidence type="ECO:0000259" key="1">
    <source>
        <dbReference type="PROSITE" id="PS51819"/>
    </source>
</evidence>
<dbReference type="RefSeq" id="WP_008479296.1">
    <property type="nucleotide sequence ID" value="NZ_CAGS01000338.1"/>
</dbReference>
<evidence type="ECO:0000313" key="3">
    <source>
        <dbReference type="Proteomes" id="UP000004221"/>
    </source>
</evidence>
<dbReference type="CDD" id="cd07251">
    <property type="entry name" value="VOC_like"/>
    <property type="match status" value="1"/>
</dbReference>
<dbReference type="InterPro" id="IPR029068">
    <property type="entry name" value="Glyas_Bleomycin-R_OHBP_Dase"/>
</dbReference>
<dbReference type="InterPro" id="IPR037523">
    <property type="entry name" value="VOC_core"/>
</dbReference>
<dbReference type="Pfam" id="PF00903">
    <property type="entry name" value="Glyoxalase"/>
    <property type="match status" value="1"/>
</dbReference>
<dbReference type="AlphaFoldDB" id="I4EJG9"/>
<name>I4EJG9_9BACT</name>
<reference evidence="2 3" key="1">
    <citation type="journal article" date="2012" name="ISME J.">
        <title>Nitrification expanded: discovery, physiology and genomics of a nitrite-oxidizing bacterium from the phylum Chloroflexi.</title>
        <authorList>
            <person name="Sorokin D.Y."/>
            <person name="Lucker S."/>
            <person name="Vejmelkova D."/>
            <person name="Kostrikina N.A."/>
            <person name="Kleerebezem R."/>
            <person name="Rijpstra W.I."/>
            <person name="Damste J.S."/>
            <person name="Le Paslier D."/>
            <person name="Muyzer G."/>
            <person name="Wagner M."/>
            <person name="van Loosdrecht M.C."/>
            <person name="Daims H."/>
        </authorList>
    </citation>
    <scope>NUCLEOTIDE SEQUENCE [LARGE SCALE GENOMIC DNA]</scope>
    <source>
        <strain evidence="3">none</strain>
    </source>
</reference>
<dbReference type="Proteomes" id="UP000004221">
    <property type="component" value="Unassembled WGS sequence"/>
</dbReference>
<proteinExistence type="predicted"/>
<feature type="domain" description="VOC" evidence="1">
    <location>
        <begin position="4"/>
        <end position="127"/>
    </location>
</feature>
<dbReference type="EMBL" id="CAGS01000338">
    <property type="protein sequence ID" value="CCF84831.1"/>
    <property type="molecule type" value="Genomic_DNA"/>
</dbReference>
<comment type="caution">
    <text evidence="2">The sequence shown here is derived from an EMBL/GenBank/DDBJ whole genome shotgun (WGS) entry which is preliminary data.</text>
</comment>